<dbReference type="OrthoDB" id="8689134at2"/>
<accession>A0A2N8L340</accession>
<dbReference type="RefSeq" id="WP_102766256.1">
    <property type="nucleotide sequence ID" value="NZ_POSP01000001.1"/>
</dbReference>
<gene>
    <name evidence="1" type="ORF">C1O66_01670</name>
</gene>
<name>A0A2N8L340_9BURK</name>
<evidence type="ECO:0000313" key="1">
    <source>
        <dbReference type="EMBL" id="PND40121.1"/>
    </source>
</evidence>
<sequence length="132" mass="14789">MLTPTTLALLEELQALSHAAYSEGGLTYTYVEAASQAHFRFPHSGSHSLRDEQLRELGRFLQSSQGDYAAVAPTPSFERLAQKLLAQLKADLNFDEASWSMDDGGHNMDGTLMMARRSDNRYFALELMWSID</sequence>
<dbReference type="EMBL" id="POSP01000001">
    <property type="protein sequence ID" value="PND40121.1"/>
    <property type="molecule type" value="Genomic_DNA"/>
</dbReference>
<organism evidence="1 2">
    <name type="scientific">Kinneretia aquatilis</name>
    <dbReference type="NCBI Taxonomy" id="2070761"/>
    <lineage>
        <taxon>Bacteria</taxon>
        <taxon>Pseudomonadati</taxon>
        <taxon>Pseudomonadota</taxon>
        <taxon>Betaproteobacteria</taxon>
        <taxon>Burkholderiales</taxon>
        <taxon>Sphaerotilaceae</taxon>
        <taxon>Roseateles</taxon>
    </lineage>
</organism>
<comment type="caution">
    <text evidence="1">The sequence shown here is derived from an EMBL/GenBank/DDBJ whole genome shotgun (WGS) entry which is preliminary data.</text>
</comment>
<dbReference type="Proteomes" id="UP000235916">
    <property type="component" value="Unassembled WGS sequence"/>
</dbReference>
<proteinExistence type="predicted"/>
<evidence type="ECO:0000313" key="2">
    <source>
        <dbReference type="Proteomes" id="UP000235916"/>
    </source>
</evidence>
<keyword evidence="2" id="KW-1185">Reference proteome</keyword>
<dbReference type="AlphaFoldDB" id="A0A2N8L340"/>
<protein>
    <submittedName>
        <fullName evidence="1">Uncharacterized protein</fullName>
    </submittedName>
</protein>
<reference evidence="1 2" key="1">
    <citation type="submission" date="2018-01" db="EMBL/GenBank/DDBJ databases">
        <title>Draft genome sequence of Paucibacter aquatile CR182 isolated from freshwater of the Nakdong River.</title>
        <authorList>
            <person name="Choi A."/>
            <person name="Chung E.J."/>
        </authorList>
    </citation>
    <scope>NUCLEOTIDE SEQUENCE [LARGE SCALE GENOMIC DNA]</scope>
    <source>
        <strain evidence="1 2">CR182</strain>
    </source>
</reference>